<gene>
    <name evidence="2" type="ORF">D8674_005775</name>
</gene>
<keyword evidence="1" id="KW-0732">Signal</keyword>
<dbReference type="Proteomes" id="UP000327157">
    <property type="component" value="Chromosome 11"/>
</dbReference>
<keyword evidence="3" id="KW-1185">Reference proteome</keyword>
<reference evidence="3" key="2">
    <citation type="submission" date="2019-10" db="EMBL/GenBank/DDBJ databases">
        <title>A de novo genome assembly of a pear dwarfing rootstock.</title>
        <authorList>
            <person name="Wang F."/>
            <person name="Wang J."/>
            <person name="Li S."/>
            <person name="Zhang Y."/>
            <person name="Fang M."/>
            <person name="Ma L."/>
            <person name="Zhao Y."/>
            <person name="Jiang S."/>
        </authorList>
    </citation>
    <scope>NUCLEOTIDE SEQUENCE [LARGE SCALE GENOMIC DNA]</scope>
</reference>
<dbReference type="AlphaFoldDB" id="A0A5N5FSD7"/>
<evidence type="ECO:0000256" key="1">
    <source>
        <dbReference type="SAM" id="SignalP"/>
    </source>
</evidence>
<protein>
    <submittedName>
        <fullName evidence="2">Potassium transporter 6-like</fullName>
    </submittedName>
</protein>
<reference evidence="2 3" key="3">
    <citation type="submission" date="2019-11" db="EMBL/GenBank/DDBJ databases">
        <title>A de novo genome assembly of a pear dwarfing rootstock.</title>
        <authorList>
            <person name="Wang F."/>
            <person name="Wang J."/>
            <person name="Li S."/>
            <person name="Zhang Y."/>
            <person name="Fang M."/>
            <person name="Ma L."/>
            <person name="Zhao Y."/>
            <person name="Jiang S."/>
        </authorList>
    </citation>
    <scope>NUCLEOTIDE SEQUENCE [LARGE SCALE GENOMIC DNA]</scope>
    <source>
        <strain evidence="2">S2</strain>
        <tissue evidence="2">Leaf</tissue>
    </source>
</reference>
<dbReference type="EMBL" id="SMOL01000559">
    <property type="protein sequence ID" value="KAB2606058.1"/>
    <property type="molecule type" value="Genomic_DNA"/>
</dbReference>
<feature type="chain" id="PRO_5024279084" evidence="1">
    <location>
        <begin position="27"/>
        <end position="161"/>
    </location>
</feature>
<proteinExistence type="predicted"/>
<feature type="signal peptide" evidence="1">
    <location>
        <begin position="1"/>
        <end position="26"/>
    </location>
</feature>
<organism evidence="2 3">
    <name type="scientific">Pyrus ussuriensis x Pyrus communis</name>
    <dbReference type="NCBI Taxonomy" id="2448454"/>
    <lineage>
        <taxon>Eukaryota</taxon>
        <taxon>Viridiplantae</taxon>
        <taxon>Streptophyta</taxon>
        <taxon>Embryophyta</taxon>
        <taxon>Tracheophyta</taxon>
        <taxon>Spermatophyta</taxon>
        <taxon>Magnoliopsida</taxon>
        <taxon>eudicotyledons</taxon>
        <taxon>Gunneridae</taxon>
        <taxon>Pentapetalae</taxon>
        <taxon>rosids</taxon>
        <taxon>fabids</taxon>
        <taxon>Rosales</taxon>
        <taxon>Rosaceae</taxon>
        <taxon>Amygdaloideae</taxon>
        <taxon>Maleae</taxon>
        <taxon>Pyrus</taxon>
    </lineage>
</organism>
<evidence type="ECO:0000313" key="3">
    <source>
        <dbReference type="Proteomes" id="UP000327157"/>
    </source>
</evidence>
<comment type="caution">
    <text evidence="2">The sequence shown here is derived from an EMBL/GenBank/DDBJ whole genome shotgun (WGS) entry which is preliminary data.</text>
</comment>
<name>A0A5N5FSD7_9ROSA</name>
<reference evidence="2 3" key="1">
    <citation type="submission" date="2019-09" db="EMBL/GenBank/DDBJ databases">
        <authorList>
            <person name="Ou C."/>
        </authorList>
    </citation>
    <scope>NUCLEOTIDE SEQUENCE [LARGE SCALE GENOMIC DNA]</scope>
    <source>
        <strain evidence="2">S2</strain>
        <tissue evidence="2">Leaf</tissue>
    </source>
</reference>
<sequence>MIPQKRALVQPLPLLLLFSGSGYTAAPLAGKEAQERVGTPLVGRKANAPGCSTAVQPQLRAFPFENPRQSAQIAMDDVEALVNQKMDWEDGLDALGCGSTDSISGDPNDPTIGLVMAAAELQTKGGIRPCSGGCGLPRPNNVVRREPAGSRGYLQMCHNSY</sequence>
<evidence type="ECO:0000313" key="2">
    <source>
        <dbReference type="EMBL" id="KAB2606058.1"/>
    </source>
</evidence>
<accession>A0A5N5FSD7</accession>